<keyword evidence="4" id="KW-0539">Nucleus</keyword>
<name>A0A370BGL0_ASPNG</name>
<dbReference type="VEuPathDB" id="FungiDB:M747DRAFT_362198"/>
<dbReference type="GO" id="GO:0009893">
    <property type="term" value="P:positive regulation of metabolic process"/>
    <property type="evidence" value="ECO:0007669"/>
    <property type="project" value="UniProtKB-ARBA"/>
</dbReference>
<evidence type="ECO:0000256" key="4">
    <source>
        <dbReference type="ARBA" id="ARBA00023242"/>
    </source>
</evidence>
<keyword evidence="1" id="KW-0805">Transcription regulation</keyword>
<dbReference type="GO" id="GO:0008270">
    <property type="term" value="F:zinc ion binding"/>
    <property type="evidence" value="ECO:0007669"/>
    <property type="project" value="InterPro"/>
</dbReference>
<dbReference type="AlphaFoldDB" id="A0A370BGL0"/>
<dbReference type="InterPro" id="IPR001138">
    <property type="entry name" value="Zn2Cys6_DnaBD"/>
</dbReference>
<evidence type="ECO:0000313" key="6">
    <source>
        <dbReference type="Proteomes" id="UP000253845"/>
    </source>
</evidence>
<keyword evidence="2" id="KW-0238">DNA-binding</keyword>
<dbReference type="InterPro" id="IPR052783">
    <property type="entry name" value="Metabolic/Drug-Res_Regulator"/>
</dbReference>
<dbReference type="GO" id="GO:0000981">
    <property type="term" value="F:DNA-binding transcription factor activity, RNA polymerase II-specific"/>
    <property type="evidence" value="ECO:0007669"/>
    <property type="project" value="InterPro"/>
</dbReference>
<proteinExistence type="predicted"/>
<dbReference type="CDD" id="cd00067">
    <property type="entry name" value="GAL4"/>
    <property type="match status" value="1"/>
</dbReference>
<organism evidence="5 6">
    <name type="scientific">Aspergillus niger ATCC 13496</name>
    <dbReference type="NCBI Taxonomy" id="1353008"/>
    <lineage>
        <taxon>Eukaryota</taxon>
        <taxon>Fungi</taxon>
        <taxon>Dikarya</taxon>
        <taxon>Ascomycota</taxon>
        <taxon>Pezizomycotina</taxon>
        <taxon>Eurotiomycetes</taxon>
        <taxon>Eurotiomycetidae</taxon>
        <taxon>Eurotiales</taxon>
        <taxon>Aspergillaceae</taxon>
        <taxon>Aspergillus</taxon>
        <taxon>Aspergillus subgen. Circumdati</taxon>
    </lineage>
</organism>
<dbReference type="PANTHER" id="PTHR47655">
    <property type="entry name" value="QUINIC ACID UTILIZATION ACTIVATOR"/>
    <property type="match status" value="1"/>
</dbReference>
<dbReference type="EMBL" id="KZ851960">
    <property type="protein sequence ID" value="RDH14703.1"/>
    <property type="molecule type" value="Genomic_DNA"/>
</dbReference>
<gene>
    <name evidence="5" type="ORF">M747DRAFT_362198</name>
</gene>
<dbReference type="Gene3D" id="4.10.240.10">
    <property type="entry name" value="Zn(2)-C6 fungal-type DNA-binding domain"/>
    <property type="match status" value="1"/>
</dbReference>
<evidence type="ECO:0008006" key="7">
    <source>
        <dbReference type="Google" id="ProtNLM"/>
    </source>
</evidence>
<sequence>MGIKPRLFDRIPHRHGSFGGFNVIKTISRSTLSQGILFSTPRYRAMVSHEDPARNARKRVSKACQGCRLKKSKAWASHNHYCSGGTPCERCKATKAICNYRKNKPKRHRVFPQSYVRLVESQRDLVIRALQELYQRAITGRSIKRIANDQPFSVNEILDNLGIYKQANDDSSKTPLAPLQGTECTEMEDSSKHLHLGTFDRNIEVQSCPDRWCESTSSIFSDFVHLPSPLALSPSLLSPSPPYCQTYLSSVFTQDVRTSFQTNRPSCVVAEGVSTKEGNISSPWAKYRMALNAPDSALYEPLGTEF</sequence>
<keyword evidence="3" id="KW-0804">Transcription</keyword>
<evidence type="ECO:0000256" key="2">
    <source>
        <dbReference type="ARBA" id="ARBA00023125"/>
    </source>
</evidence>
<dbReference type="Proteomes" id="UP000253845">
    <property type="component" value="Unassembled WGS sequence"/>
</dbReference>
<dbReference type="InterPro" id="IPR036864">
    <property type="entry name" value="Zn2-C6_fun-type_DNA-bd_sf"/>
</dbReference>
<evidence type="ECO:0000256" key="3">
    <source>
        <dbReference type="ARBA" id="ARBA00023163"/>
    </source>
</evidence>
<dbReference type="PANTHER" id="PTHR47655:SF3">
    <property type="entry name" value="ZN(II)2CYS6 TRANSCRIPTION FACTOR (EUROFUNG)"/>
    <property type="match status" value="1"/>
</dbReference>
<evidence type="ECO:0000256" key="1">
    <source>
        <dbReference type="ARBA" id="ARBA00023015"/>
    </source>
</evidence>
<evidence type="ECO:0000313" key="5">
    <source>
        <dbReference type="EMBL" id="RDH14703.1"/>
    </source>
</evidence>
<dbReference type="GO" id="GO:0003677">
    <property type="term" value="F:DNA binding"/>
    <property type="evidence" value="ECO:0007669"/>
    <property type="project" value="UniProtKB-KW"/>
</dbReference>
<protein>
    <recommendedName>
        <fullName evidence="7">Zn(2)-C6 fungal-type domain-containing protein</fullName>
    </recommendedName>
</protein>
<reference evidence="5 6" key="1">
    <citation type="submission" date="2018-07" db="EMBL/GenBank/DDBJ databases">
        <title>Section-level genome sequencing of Aspergillus section Nigri to investigate inter- and intra-species variation.</title>
        <authorList>
            <consortium name="DOE Joint Genome Institute"/>
            <person name="Vesth T.C."/>
            <person name="Nybo J.L."/>
            <person name="Theobald S."/>
            <person name="Frisvad J.C."/>
            <person name="Larsen T.O."/>
            <person name="Nielsen K.F."/>
            <person name="Hoof J.B."/>
            <person name="Brandl J."/>
            <person name="Salamov A."/>
            <person name="Riley R."/>
            <person name="Gladden J.M."/>
            <person name="Phatale P."/>
            <person name="Nielsen M.T."/>
            <person name="Lyhne E.K."/>
            <person name="Kogle M.E."/>
            <person name="Strasser K."/>
            <person name="McDonnell E."/>
            <person name="Barry K."/>
            <person name="Clum A."/>
            <person name="Chen C."/>
            <person name="Nolan M."/>
            <person name="Sandor L."/>
            <person name="Kuo A."/>
            <person name="Lipzen A."/>
            <person name="Hainaut M."/>
            <person name="Drula E."/>
            <person name="Tsang A."/>
            <person name="Magnuson J.K."/>
            <person name="Henrissat B."/>
            <person name="Wiebenga A."/>
            <person name="Simmons B.A."/>
            <person name="Makela M.R."/>
            <person name="De vries R.P."/>
            <person name="Grigoriev I.V."/>
            <person name="Mortensen U.H."/>
            <person name="Baker S.E."/>
            <person name="Andersen M.R."/>
        </authorList>
    </citation>
    <scope>NUCLEOTIDE SEQUENCE [LARGE SCALE GENOMIC DNA]</scope>
    <source>
        <strain evidence="5 6">ATCC 13496</strain>
    </source>
</reference>
<accession>A0A370BGL0</accession>